<dbReference type="EC" id="2.7.13.3" evidence="2"/>
<organism evidence="10 11">
    <name type="scientific">Candidatus Magnetoglobus multicellularis str. Araruama</name>
    <dbReference type="NCBI Taxonomy" id="890399"/>
    <lineage>
        <taxon>Bacteria</taxon>
        <taxon>Pseudomonadati</taxon>
        <taxon>Thermodesulfobacteriota</taxon>
        <taxon>Desulfobacteria</taxon>
        <taxon>Desulfobacterales</taxon>
        <taxon>Desulfobacteraceae</taxon>
        <taxon>Candidatus Magnetoglobus</taxon>
    </lineage>
</organism>
<evidence type="ECO:0000256" key="1">
    <source>
        <dbReference type="ARBA" id="ARBA00000085"/>
    </source>
</evidence>
<comment type="caution">
    <text evidence="10">The sequence shown here is derived from an EMBL/GenBank/DDBJ whole genome shotgun (WGS) entry which is preliminary data.</text>
</comment>
<evidence type="ECO:0000256" key="4">
    <source>
        <dbReference type="ARBA" id="ARBA00022679"/>
    </source>
</evidence>
<keyword evidence="7" id="KW-0067">ATP-binding</keyword>
<dbReference type="Gene3D" id="3.30.565.10">
    <property type="entry name" value="Histidine kinase-like ATPase, C-terminal domain"/>
    <property type="match status" value="1"/>
</dbReference>
<dbReference type="Pfam" id="PF02518">
    <property type="entry name" value="HATPase_c"/>
    <property type="match status" value="1"/>
</dbReference>
<comment type="catalytic activity">
    <reaction evidence="1">
        <text>ATP + protein L-histidine = ADP + protein N-phospho-L-histidine.</text>
        <dbReference type="EC" id="2.7.13.3"/>
    </reaction>
</comment>
<sequence>MNKIFEPFFTTKAPGKGMGLGLSIIKGVVSDFSGDIHVQKNQTEGTSFIITFPVSKKLYGGIDEQLFNITG</sequence>
<keyword evidence="6" id="KW-0418">Kinase</keyword>
<dbReference type="GO" id="GO:0004673">
    <property type="term" value="F:protein histidine kinase activity"/>
    <property type="evidence" value="ECO:0007669"/>
    <property type="project" value="UniProtKB-EC"/>
</dbReference>
<proteinExistence type="predicted"/>
<keyword evidence="4" id="KW-0808">Transferase</keyword>
<dbReference type="EMBL" id="ATBP01000454">
    <property type="protein sequence ID" value="ETR70265.1"/>
    <property type="molecule type" value="Genomic_DNA"/>
</dbReference>
<dbReference type="PANTHER" id="PTHR43065">
    <property type="entry name" value="SENSOR HISTIDINE KINASE"/>
    <property type="match status" value="1"/>
</dbReference>
<name>A0A1V1P697_9BACT</name>
<dbReference type="PANTHER" id="PTHR43065:SF10">
    <property type="entry name" value="PEROXIDE STRESS-ACTIVATED HISTIDINE KINASE MAK3"/>
    <property type="match status" value="1"/>
</dbReference>
<evidence type="ECO:0000256" key="6">
    <source>
        <dbReference type="ARBA" id="ARBA00022777"/>
    </source>
</evidence>
<dbReference type="InterPro" id="IPR004358">
    <property type="entry name" value="Sig_transdc_His_kin-like_C"/>
</dbReference>
<accession>A0A1V1P697</accession>
<dbReference type="GO" id="GO:0005524">
    <property type="term" value="F:ATP binding"/>
    <property type="evidence" value="ECO:0007669"/>
    <property type="project" value="UniProtKB-KW"/>
</dbReference>
<evidence type="ECO:0000256" key="7">
    <source>
        <dbReference type="ARBA" id="ARBA00022840"/>
    </source>
</evidence>
<dbReference type="InterPro" id="IPR005467">
    <property type="entry name" value="His_kinase_dom"/>
</dbReference>
<evidence type="ECO:0000256" key="3">
    <source>
        <dbReference type="ARBA" id="ARBA00022553"/>
    </source>
</evidence>
<dbReference type="PROSITE" id="PS50109">
    <property type="entry name" value="HIS_KIN"/>
    <property type="match status" value="1"/>
</dbReference>
<dbReference type="InterPro" id="IPR003594">
    <property type="entry name" value="HATPase_dom"/>
</dbReference>
<dbReference type="InterPro" id="IPR036890">
    <property type="entry name" value="HATPase_C_sf"/>
</dbReference>
<dbReference type="GO" id="GO:0000160">
    <property type="term" value="P:phosphorelay signal transduction system"/>
    <property type="evidence" value="ECO:0007669"/>
    <property type="project" value="UniProtKB-KW"/>
</dbReference>
<dbReference type="PRINTS" id="PR00344">
    <property type="entry name" value="BCTRLSENSOR"/>
</dbReference>
<keyword evidence="5" id="KW-0547">Nucleotide-binding</keyword>
<evidence type="ECO:0000313" key="10">
    <source>
        <dbReference type="EMBL" id="ETR70265.1"/>
    </source>
</evidence>
<evidence type="ECO:0000256" key="5">
    <source>
        <dbReference type="ARBA" id="ARBA00022741"/>
    </source>
</evidence>
<dbReference type="SUPFAM" id="SSF55874">
    <property type="entry name" value="ATPase domain of HSP90 chaperone/DNA topoisomerase II/histidine kinase"/>
    <property type="match status" value="1"/>
</dbReference>
<gene>
    <name evidence="10" type="ORF">OMM_08938</name>
</gene>
<keyword evidence="3" id="KW-0597">Phosphoprotein</keyword>
<evidence type="ECO:0000259" key="9">
    <source>
        <dbReference type="PROSITE" id="PS50109"/>
    </source>
</evidence>
<evidence type="ECO:0000256" key="2">
    <source>
        <dbReference type="ARBA" id="ARBA00012438"/>
    </source>
</evidence>
<keyword evidence="8" id="KW-0902">Two-component regulatory system</keyword>
<reference evidence="11" key="1">
    <citation type="submission" date="2012-11" db="EMBL/GenBank/DDBJ databases">
        <authorList>
            <person name="Lucero-Rivera Y.E."/>
            <person name="Tovar-Ramirez D."/>
        </authorList>
    </citation>
    <scope>NUCLEOTIDE SEQUENCE [LARGE SCALE GENOMIC DNA]</scope>
    <source>
        <strain evidence="11">Araruama</strain>
    </source>
</reference>
<evidence type="ECO:0000313" key="11">
    <source>
        <dbReference type="Proteomes" id="UP000189670"/>
    </source>
</evidence>
<evidence type="ECO:0000256" key="8">
    <source>
        <dbReference type="ARBA" id="ARBA00023012"/>
    </source>
</evidence>
<dbReference type="AlphaFoldDB" id="A0A1V1P697"/>
<dbReference type="Proteomes" id="UP000189670">
    <property type="component" value="Unassembled WGS sequence"/>
</dbReference>
<protein>
    <recommendedName>
        <fullName evidence="2">histidine kinase</fullName>
        <ecNumber evidence="2">2.7.13.3</ecNumber>
    </recommendedName>
</protein>
<feature type="domain" description="Histidine kinase" evidence="9">
    <location>
        <begin position="1"/>
        <end position="56"/>
    </location>
</feature>